<feature type="region of interest" description="Disordered" evidence="5">
    <location>
        <begin position="426"/>
        <end position="473"/>
    </location>
</feature>
<comment type="similarity">
    <text evidence="1">In the C-terminal section; belongs to the transposase 35 family.</text>
</comment>
<feature type="domain" description="Cas12f1-like TNB" evidence="7">
    <location>
        <begin position="344"/>
        <end position="406"/>
    </location>
</feature>
<keyword evidence="9" id="KW-1185">Reference proteome</keyword>
<keyword evidence="3" id="KW-0238">DNA-binding</keyword>
<dbReference type="Pfam" id="PF01385">
    <property type="entry name" value="OrfB_IS605"/>
    <property type="match status" value="1"/>
</dbReference>
<organism evidence="8 9">
    <name type="scientific">Limnoraphis robusta CCNP1315</name>
    <dbReference type="NCBI Taxonomy" id="3110306"/>
    <lineage>
        <taxon>Bacteria</taxon>
        <taxon>Bacillati</taxon>
        <taxon>Cyanobacteriota</taxon>
        <taxon>Cyanophyceae</taxon>
        <taxon>Oscillatoriophycideae</taxon>
        <taxon>Oscillatoriales</taxon>
        <taxon>Sirenicapillariaceae</taxon>
        <taxon>Limnoraphis</taxon>
    </lineage>
</organism>
<accession>A0ABU5TVT4</accession>
<evidence type="ECO:0000313" key="9">
    <source>
        <dbReference type="Proteomes" id="UP001301728"/>
    </source>
</evidence>
<feature type="domain" description="Probable transposase IS891/IS1136/IS1341" evidence="6">
    <location>
        <begin position="205"/>
        <end position="319"/>
    </location>
</feature>
<comment type="caution">
    <text evidence="8">The sequence shown here is derived from an EMBL/GenBank/DDBJ whole genome shotgun (WGS) entry which is preliminary data.</text>
</comment>
<evidence type="ECO:0000256" key="4">
    <source>
        <dbReference type="ARBA" id="ARBA00023172"/>
    </source>
</evidence>
<evidence type="ECO:0000256" key="1">
    <source>
        <dbReference type="ARBA" id="ARBA00008761"/>
    </source>
</evidence>
<keyword evidence="2" id="KW-0815">Transposition</keyword>
<dbReference type="Pfam" id="PF07282">
    <property type="entry name" value="Cas12f1-like_TNB"/>
    <property type="match status" value="1"/>
</dbReference>
<evidence type="ECO:0000256" key="2">
    <source>
        <dbReference type="ARBA" id="ARBA00022578"/>
    </source>
</evidence>
<dbReference type="Proteomes" id="UP001301728">
    <property type="component" value="Unassembled WGS sequence"/>
</dbReference>
<evidence type="ECO:0000256" key="3">
    <source>
        <dbReference type="ARBA" id="ARBA00023125"/>
    </source>
</evidence>
<feature type="compositionally biased region" description="Basic residues" evidence="5">
    <location>
        <begin position="440"/>
        <end position="459"/>
    </location>
</feature>
<gene>
    <name evidence="8" type="ORF">VB854_06810</name>
</gene>
<reference evidence="8 9" key="1">
    <citation type="submission" date="2023-12" db="EMBL/GenBank/DDBJ databases">
        <title>Baltic Sea Cyanobacteria.</title>
        <authorList>
            <person name="Delbaje E."/>
            <person name="Fewer D.P."/>
            <person name="Shishido T.K."/>
        </authorList>
    </citation>
    <scope>NUCLEOTIDE SEQUENCE [LARGE SCALE GENOMIC DNA]</scope>
    <source>
        <strain evidence="8 9">CCNP 1315</strain>
    </source>
</reference>
<evidence type="ECO:0000313" key="8">
    <source>
        <dbReference type="EMBL" id="MEA5518658.1"/>
    </source>
</evidence>
<dbReference type="RefSeq" id="WP_323275826.1">
    <property type="nucleotide sequence ID" value="NZ_JAYGHT010000013.1"/>
</dbReference>
<sequence length="473" mass="54760">MVDRRLTFRAYPTPTQKSSLFKARKLHQLLYNACLAHRRFEWRKNRQTVDYFTQQNIIPDFREFWSDYQLLNLSSLQATVKRVDLAHSSFLKKIRKRPKFKSIRDYSGWTYPDGRQGFKVEVQSTQKYAVNCGWVQLNDLGIRLRIRGRFKYWGKPTTCTIVYRPHRDEWWVSFTVKIDEPVPKFGSESELNYERCDPAPVSGARERAPRESMIAFDLGTETALTCYDGTEFTRIDNPRFDSDFKPKITQASIALRRKQRPVKRKHKASSRWKKVNRKISKLKAKKASVRKDWQHKVTTDLSRRYDIVVTEKLNTRGMTCKAKEGNKRKKQKAGLNRSILDVGFGTLNQMTLYKIVGKGGFHLTIDTQKVKPSQRCPNCGKVHKEWAELSNRYHVCDDCGLEIERDKGSVLVMFNVACNQQPGVGTPLVSRRCSSSTSANRKHTGSMKQLGQKKRLKSQHKSDGGNETPPSIL</sequence>
<evidence type="ECO:0000259" key="6">
    <source>
        <dbReference type="Pfam" id="PF01385"/>
    </source>
</evidence>
<dbReference type="EMBL" id="JAYGHT010000013">
    <property type="protein sequence ID" value="MEA5518658.1"/>
    <property type="molecule type" value="Genomic_DNA"/>
</dbReference>
<proteinExistence type="inferred from homology"/>
<protein>
    <submittedName>
        <fullName evidence="8">Transposase</fullName>
    </submittedName>
</protein>
<dbReference type="NCBIfam" id="NF040570">
    <property type="entry name" value="guided_TnpB"/>
    <property type="match status" value="1"/>
</dbReference>
<name>A0ABU5TVT4_9CYAN</name>
<keyword evidence="4" id="KW-0233">DNA recombination</keyword>
<evidence type="ECO:0000256" key="5">
    <source>
        <dbReference type="SAM" id="MobiDB-lite"/>
    </source>
</evidence>
<evidence type="ECO:0000259" key="7">
    <source>
        <dbReference type="Pfam" id="PF07282"/>
    </source>
</evidence>
<dbReference type="InterPro" id="IPR001959">
    <property type="entry name" value="Transposase"/>
</dbReference>
<dbReference type="InterPro" id="IPR010095">
    <property type="entry name" value="Cas12f1-like_TNB"/>
</dbReference>